<proteinExistence type="predicted"/>
<evidence type="ECO:0000313" key="2">
    <source>
        <dbReference type="EMBL" id="KAG4424898.1"/>
    </source>
</evidence>
<name>A0A8H8BV81_9HELO</name>
<accession>A0A8H8BV81</accession>
<keyword evidence="3" id="KW-1185">Reference proteome</keyword>
<feature type="region of interest" description="Disordered" evidence="1">
    <location>
        <begin position="1"/>
        <end position="72"/>
    </location>
</feature>
<feature type="compositionally biased region" description="Polar residues" evidence="1">
    <location>
        <begin position="1"/>
        <end position="33"/>
    </location>
</feature>
<protein>
    <submittedName>
        <fullName evidence="2">Uncharacterized protein</fullName>
    </submittedName>
</protein>
<evidence type="ECO:0000256" key="1">
    <source>
        <dbReference type="SAM" id="MobiDB-lite"/>
    </source>
</evidence>
<dbReference type="OrthoDB" id="5375886at2759"/>
<sequence length="72" mass="7575">MSAPNQGRQSPSPEESSGKQQGAPSSGQGVNKDTNNKEESKNALEGLQSNPAGPLDAHLKETMKKTETPDVK</sequence>
<reference evidence="2" key="1">
    <citation type="submission" date="2021-02" db="EMBL/GenBank/DDBJ databases">
        <title>Genome sequence Cadophora malorum strain M34.</title>
        <authorList>
            <person name="Stefanovic E."/>
            <person name="Vu D."/>
            <person name="Scully C."/>
            <person name="Dijksterhuis J."/>
            <person name="Roader J."/>
            <person name="Houbraken J."/>
        </authorList>
    </citation>
    <scope>NUCLEOTIDE SEQUENCE</scope>
    <source>
        <strain evidence="2">M34</strain>
    </source>
</reference>
<comment type="caution">
    <text evidence="2">The sequence shown here is derived from an EMBL/GenBank/DDBJ whole genome shotgun (WGS) entry which is preliminary data.</text>
</comment>
<dbReference type="Proteomes" id="UP000664132">
    <property type="component" value="Unassembled WGS sequence"/>
</dbReference>
<organism evidence="2 3">
    <name type="scientific">Cadophora malorum</name>
    <dbReference type="NCBI Taxonomy" id="108018"/>
    <lineage>
        <taxon>Eukaryota</taxon>
        <taxon>Fungi</taxon>
        <taxon>Dikarya</taxon>
        <taxon>Ascomycota</taxon>
        <taxon>Pezizomycotina</taxon>
        <taxon>Leotiomycetes</taxon>
        <taxon>Helotiales</taxon>
        <taxon>Ploettnerulaceae</taxon>
        <taxon>Cadophora</taxon>
    </lineage>
</organism>
<dbReference type="AlphaFoldDB" id="A0A8H8BV81"/>
<gene>
    <name evidence="2" type="ORF">IFR04_002058</name>
</gene>
<dbReference type="EMBL" id="JAFJYH010000016">
    <property type="protein sequence ID" value="KAG4424898.1"/>
    <property type="molecule type" value="Genomic_DNA"/>
</dbReference>
<evidence type="ECO:0000313" key="3">
    <source>
        <dbReference type="Proteomes" id="UP000664132"/>
    </source>
</evidence>
<feature type="compositionally biased region" description="Basic and acidic residues" evidence="1">
    <location>
        <begin position="57"/>
        <end position="72"/>
    </location>
</feature>